<gene>
    <name evidence="1" type="ordered locus">DEHA2E05258g</name>
</gene>
<proteinExistence type="predicted"/>
<name>B5RTW0_DEBHA</name>
<dbReference type="eggNOG" id="ENOG502TBYA">
    <property type="taxonomic scope" value="Eukaryota"/>
</dbReference>
<sequence>MQNCYPSNPVSSFNGNTNTGNKIDMGDSQNANKICQWYCCSCGQSYGSIIYKDNMETEIAEEKEDDIFIKKLKYYSQILYSGGDPSYSKYEYLNGSKNLRTPEERVNVNYFEPVRRRSSSMTDLNENFKRLGDSEPVPHAISTIPSSCTSPSVSPVPGLFEYNSKVAVCIPTRFNCHRCNHMMCPYCLKIRLRDLDN</sequence>
<dbReference type="InParanoid" id="B5RTW0"/>
<dbReference type="HOGENOM" id="CLU_1384126_0_0_1"/>
<dbReference type="EMBL" id="CR382137">
    <property type="protein sequence ID" value="CAR65772.1"/>
    <property type="molecule type" value="Genomic_DNA"/>
</dbReference>
<evidence type="ECO:0000313" key="2">
    <source>
        <dbReference type="Proteomes" id="UP000000599"/>
    </source>
</evidence>
<dbReference type="RefSeq" id="XP_002770426.1">
    <property type="nucleotide sequence ID" value="XM_002770380.1"/>
</dbReference>
<accession>B5RTW0</accession>
<dbReference type="VEuPathDB" id="FungiDB:DEHA2E05258g"/>
<dbReference type="OrthoDB" id="4020802at2759"/>
<keyword evidence="2" id="KW-1185">Reference proteome</keyword>
<dbReference type="GeneID" id="8998672"/>
<dbReference type="Proteomes" id="UP000000599">
    <property type="component" value="Chromosome E"/>
</dbReference>
<protein>
    <submittedName>
        <fullName evidence="1">DEHA2E05258p</fullName>
    </submittedName>
</protein>
<evidence type="ECO:0000313" key="1">
    <source>
        <dbReference type="EMBL" id="CAR65772.1"/>
    </source>
</evidence>
<dbReference type="KEGG" id="dha:DEHA2E05258g"/>
<reference evidence="1 2" key="1">
    <citation type="journal article" date="2004" name="Nature">
        <title>Genome evolution in yeasts.</title>
        <authorList>
            <consortium name="Genolevures"/>
            <person name="Dujon B."/>
            <person name="Sherman D."/>
            <person name="Fischer G."/>
            <person name="Durrens P."/>
            <person name="Casaregola S."/>
            <person name="Lafontaine I."/>
            <person name="de Montigny J."/>
            <person name="Marck C."/>
            <person name="Neuveglise C."/>
            <person name="Talla E."/>
            <person name="Goffard N."/>
            <person name="Frangeul L."/>
            <person name="Aigle M."/>
            <person name="Anthouard V."/>
            <person name="Babour A."/>
            <person name="Barbe V."/>
            <person name="Barnay S."/>
            <person name="Blanchin S."/>
            <person name="Beckerich J.M."/>
            <person name="Beyne E."/>
            <person name="Bleykasten C."/>
            <person name="Boisrame A."/>
            <person name="Boyer J."/>
            <person name="Cattolico L."/>
            <person name="Confanioleri F."/>
            <person name="de Daruvar A."/>
            <person name="Despons L."/>
            <person name="Fabre E."/>
            <person name="Fairhead C."/>
            <person name="Ferry-Dumazet H."/>
            <person name="Groppi A."/>
            <person name="Hantraye F."/>
            <person name="Hennequin C."/>
            <person name="Jauniaux N."/>
            <person name="Joyet P."/>
            <person name="Kachouri R."/>
            <person name="Kerrest A."/>
            <person name="Koszul R."/>
            <person name="Lemaire M."/>
            <person name="Lesur I."/>
            <person name="Ma L."/>
            <person name="Muller H."/>
            <person name="Nicaud J.M."/>
            <person name="Nikolski M."/>
            <person name="Oztas S."/>
            <person name="Ozier-Kalogeropoulos O."/>
            <person name="Pellenz S."/>
            <person name="Potier S."/>
            <person name="Richard G.F."/>
            <person name="Straub M.L."/>
            <person name="Suleau A."/>
            <person name="Swennene D."/>
            <person name="Tekaia F."/>
            <person name="Wesolowski-Louvel M."/>
            <person name="Westhof E."/>
            <person name="Wirth B."/>
            <person name="Zeniou-Meyer M."/>
            <person name="Zivanovic I."/>
            <person name="Bolotin-Fukuhara M."/>
            <person name="Thierry A."/>
            <person name="Bouchier C."/>
            <person name="Caudron B."/>
            <person name="Scarpelli C."/>
            <person name="Gaillardin C."/>
            <person name="Weissenbach J."/>
            <person name="Wincker P."/>
            <person name="Souciet J.L."/>
        </authorList>
    </citation>
    <scope>NUCLEOTIDE SEQUENCE [LARGE SCALE GENOMIC DNA]</scope>
    <source>
        <strain evidence="2">ATCC 36239 / CBS 767 / BCRC 21394 / JCM 1990 / NBRC 0083 / IGC 2968</strain>
    </source>
</reference>
<dbReference type="OMA" id="TRFTCHR"/>
<dbReference type="AlphaFoldDB" id="B5RTW0"/>
<organism evidence="1 2">
    <name type="scientific">Debaryomyces hansenii (strain ATCC 36239 / CBS 767 / BCRC 21394 / JCM 1990 / NBRC 0083 / IGC 2968)</name>
    <name type="common">Yeast</name>
    <name type="synonym">Torulaspora hansenii</name>
    <dbReference type="NCBI Taxonomy" id="284592"/>
    <lineage>
        <taxon>Eukaryota</taxon>
        <taxon>Fungi</taxon>
        <taxon>Dikarya</taxon>
        <taxon>Ascomycota</taxon>
        <taxon>Saccharomycotina</taxon>
        <taxon>Pichiomycetes</taxon>
        <taxon>Debaryomycetaceae</taxon>
        <taxon>Debaryomyces</taxon>
    </lineage>
</organism>